<sequence length="373" mass="42671">MKTKKRVAAIITEYWDISHADVIITKMLEGFNLDGYTYTSTLEIASMYIDKFPDNDIGRELAAKHQVPLYAAIAEALKCGGDTFELDGIILIGEHGDYPENERRQILYPRRAFFEACLNVMIEAGRFVPVYTDKGYAILEEDIKWMYEQIKKYNIPFMSSSVIPYCKQTFDVQPQPAGAPITKMFGFSYDGPGEAPERYMYHSLEMLQSVAEYRAGGESGIARVRAIEGKEAVKQALETKWHPLYMKLGSFLNFPDMDQLADKQIHPYLLEIDYSDGLEAGIFFADQIVWDFGVVVQLDEHSEPRCRGFWPQPGKPYSHFGTLVLEIEKFIHTGRPPFPVERSYLTTGTLASFIEALYEKREVETPHLQQVIY</sequence>
<dbReference type="Proteomes" id="UP001519287">
    <property type="component" value="Unassembled WGS sequence"/>
</dbReference>
<proteinExistence type="predicted"/>
<organism evidence="1 2">
    <name type="scientific">Paenibacillus eucommiae</name>
    <dbReference type="NCBI Taxonomy" id="1355755"/>
    <lineage>
        <taxon>Bacteria</taxon>
        <taxon>Bacillati</taxon>
        <taxon>Bacillota</taxon>
        <taxon>Bacilli</taxon>
        <taxon>Bacillales</taxon>
        <taxon>Paenibacillaceae</taxon>
        <taxon>Paenibacillus</taxon>
    </lineage>
</organism>
<protein>
    <submittedName>
        <fullName evidence="1">Uncharacterized protein</fullName>
    </submittedName>
</protein>
<name>A0ABS4IRA9_9BACL</name>
<reference evidence="1 2" key="1">
    <citation type="submission" date="2021-03" db="EMBL/GenBank/DDBJ databases">
        <title>Genomic Encyclopedia of Type Strains, Phase IV (KMG-IV): sequencing the most valuable type-strain genomes for metagenomic binning, comparative biology and taxonomic classification.</title>
        <authorList>
            <person name="Goeker M."/>
        </authorList>
    </citation>
    <scope>NUCLEOTIDE SEQUENCE [LARGE SCALE GENOMIC DNA]</scope>
    <source>
        <strain evidence="1 2">DSM 26048</strain>
    </source>
</reference>
<evidence type="ECO:0000313" key="2">
    <source>
        <dbReference type="Proteomes" id="UP001519287"/>
    </source>
</evidence>
<comment type="caution">
    <text evidence="1">The sequence shown here is derived from an EMBL/GenBank/DDBJ whole genome shotgun (WGS) entry which is preliminary data.</text>
</comment>
<dbReference type="EMBL" id="JAGGLB010000004">
    <property type="protein sequence ID" value="MBP1990098.1"/>
    <property type="molecule type" value="Genomic_DNA"/>
</dbReference>
<evidence type="ECO:0000313" key="1">
    <source>
        <dbReference type="EMBL" id="MBP1990098.1"/>
    </source>
</evidence>
<accession>A0ABS4IRA9</accession>
<gene>
    <name evidence="1" type="ORF">J2Z66_001696</name>
</gene>
<dbReference type="RefSeq" id="WP_209970900.1">
    <property type="nucleotide sequence ID" value="NZ_JAGGLB010000004.1"/>
</dbReference>
<keyword evidence="2" id="KW-1185">Reference proteome</keyword>